<feature type="domain" description="Aminoglycoside phosphotransferase" evidence="1">
    <location>
        <begin position="69"/>
        <end position="249"/>
    </location>
</feature>
<gene>
    <name evidence="2" type="ORF">FHS42_005606</name>
</gene>
<dbReference type="Pfam" id="PF01636">
    <property type="entry name" value="APH"/>
    <property type="match status" value="1"/>
</dbReference>
<dbReference type="EMBL" id="JACHJL010000017">
    <property type="protein sequence ID" value="MBB5938517.1"/>
    <property type="molecule type" value="Genomic_DNA"/>
</dbReference>
<comment type="caution">
    <text evidence="2">The sequence shown here is derived from an EMBL/GenBank/DDBJ whole genome shotgun (WGS) entry which is preliminary data.</text>
</comment>
<dbReference type="Proteomes" id="UP000588098">
    <property type="component" value="Unassembled WGS sequence"/>
</dbReference>
<dbReference type="Gene3D" id="3.90.1200.10">
    <property type="match status" value="1"/>
</dbReference>
<dbReference type="SUPFAM" id="SSF56112">
    <property type="entry name" value="Protein kinase-like (PK-like)"/>
    <property type="match status" value="1"/>
</dbReference>
<evidence type="ECO:0000313" key="3">
    <source>
        <dbReference type="Proteomes" id="UP000588098"/>
    </source>
</evidence>
<dbReference type="InterPro" id="IPR002575">
    <property type="entry name" value="Aminoglycoside_PTrfase"/>
</dbReference>
<proteinExistence type="predicted"/>
<accession>A0A7W9QFZ1</accession>
<sequence>MPGHGSWHLAVLVGIALAHLCQDSPVEISDLTRAIAAATSVAASLDLPADDAVVLHNSNRLALRLTPCDTLARVAPRGPAAQLEVDFAQRLAEAGCPVGALEPRVDPRVYTRDGFAVTLWSYYEPVTPHVSAVGYAEVLERLHAGMREVDVPSPRFTDRVAEAEEVVANPDRSPELADADRVFLSNKLESLQRVIEDHGAVEQLLHGEPHPGNVLTTKNGPLFIDLETCCRGPVEFDLAHVAEAVCEHYPSSDQGLLDTCRQLVLAMVAAWRWDRGDQFPNGRRFGEEVLHLLREGPPWPTLDAVTRELNGPWTSRGYLL</sequence>
<dbReference type="AlphaFoldDB" id="A0A7W9QFZ1"/>
<protein>
    <recommendedName>
        <fullName evidence="1">Aminoglycoside phosphotransferase domain-containing protein</fullName>
    </recommendedName>
</protein>
<dbReference type="InterPro" id="IPR011009">
    <property type="entry name" value="Kinase-like_dom_sf"/>
</dbReference>
<reference evidence="2 3" key="1">
    <citation type="submission" date="2020-08" db="EMBL/GenBank/DDBJ databases">
        <title>Genomic Encyclopedia of Type Strains, Phase III (KMG-III): the genomes of soil and plant-associated and newly described type strains.</title>
        <authorList>
            <person name="Whitman W."/>
        </authorList>
    </citation>
    <scope>NUCLEOTIDE SEQUENCE [LARGE SCALE GENOMIC DNA]</scope>
    <source>
        <strain evidence="2 3">CECT 8305</strain>
    </source>
</reference>
<organism evidence="2 3">
    <name type="scientific">Streptomyces zagrosensis</name>
    <dbReference type="NCBI Taxonomy" id="1042984"/>
    <lineage>
        <taxon>Bacteria</taxon>
        <taxon>Bacillati</taxon>
        <taxon>Actinomycetota</taxon>
        <taxon>Actinomycetes</taxon>
        <taxon>Kitasatosporales</taxon>
        <taxon>Streptomycetaceae</taxon>
        <taxon>Streptomyces</taxon>
    </lineage>
</organism>
<evidence type="ECO:0000313" key="2">
    <source>
        <dbReference type="EMBL" id="MBB5938517.1"/>
    </source>
</evidence>
<evidence type="ECO:0000259" key="1">
    <source>
        <dbReference type="Pfam" id="PF01636"/>
    </source>
</evidence>
<keyword evidence="3" id="KW-1185">Reference proteome</keyword>
<name>A0A7W9QFZ1_9ACTN</name>